<keyword evidence="4" id="KW-0573">Peptidoglycan synthesis</keyword>
<dbReference type="InterPro" id="IPR005490">
    <property type="entry name" value="LD_TPept_cat_dom"/>
</dbReference>
<comment type="pathway">
    <text evidence="1">Cell wall biogenesis; peptidoglycan biosynthesis.</text>
</comment>
<keyword evidence="3" id="KW-0133">Cell shape</keyword>
<dbReference type="OrthoDB" id="9810670at2"/>
<dbReference type="Proteomes" id="UP000035763">
    <property type="component" value="Unassembled WGS sequence"/>
</dbReference>
<accession>W6JWM5</accession>
<keyword evidence="8" id="KW-1185">Reference proteome</keyword>
<organism evidence="7 8">
    <name type="scientific">Nostocoides australiense Ben110</name>
    <dbReference type="NCBI Taxonomy" id="1193182"/>
    <lineage>
        <taxon>Bacteria</taxon>
        <taxon>Bacillati</taxon>
        <taxon>Actinomycetota</taxon>
        <taxon>Actinomycetes</taxon>
        <taxon>Micrococcales</taxon>
        <taxon>Intrasporangiaceae</taxon>
        <taxon>Nostocoides</taxon>
    </lineage>
</organism>
<dbReference type="RefSeq" id="WP_048694117.1">
    <property type="nucleotide sequence ID" value="NZ_HG764815.1"/>
</dbReference>
<keyword evidence="6" id="KW-0732">Signal</keyword>
<keyword evidence="5" id="KW-0961">Cell wall biogenesis/degradation</keyword>
<evidence type="ECO:0000256" key="2">
    <source>
        <dbReference type="ARBA" id="ARBA00022679"/>
    </source>
</evidence>
<reference evidence="7 8" key="1">
    <citation type="journal article" date="2013" name="ISME J.">
        <title>A metabolic model for members of the genus Tetrasphaera involved in enhanced biological phosphorus removal.</title>
        <authorList>
            <person name="Kristiansen R."/>
            <person name="Nguyen H.T.T."/>
            <person name="Saunders A.M."/>
            <person name="Nielsen J.L."/>
            <person name="Wimmer R."/>
            <person name="Le V.Q."/>
            <person name="McIlroy S.J."/>
            <person name="Petrovski S."/>
            <person name="Seviour R.J."/>
            <person name="Calteau A."/>
            <person name="Nielsen K.L."/>
            <person name="Nielsen P.H."/>
        </authorList>
    </citation>
    <scope>NUCLEOTIDE SEQUENCE [LARGE SCALE GENOMIC DNA]</scope>
    <source>
        <strain evidence="7 8">Ben110</strain>
    </source>
</reference>
<proteinExistence type="predicted"/>
<feature type="signal peptide" evidence="6">
    <location>
        <begin position="1"/>
        <end position="28"/>
    </location>
</feature>
<dbReference type="EMBL" id="CAJA01000157">
    <property type="protein sequence ID" value="CCH73171.1"/>
    <property type="molecule type" value="Genomic_DNA"/>
</dbReference>
<dbReference type="GO" id="GO:0071555">
    <property type="term" value="P:cell wall organization"/>
    <property type="evidence" value="ECO:0007669"/>
    <property type="project" value="UniProtKB-KW"/>
</dbReference>
<evidence type="ECO:0008006" key="9">
    <source>
        <dbReference type="Google" id="ProtNLM"/>
    </source>
</evidence>
<evidence type="ECO:0000313" key="7">
    <source>
        <dbReference type="EMBL" id="CCH73171.1"/>
    </source>
</evidence>
<keyword evidence="2" id="KW-0808">Transferase</keyword>
<evidence type="ECO:0000256" key="1">
    <source>
        <dbReference type="ARBA" id="ARBA00004752"/>
    </source>
</evidence>
<sequence>MSPRKHTLTVIGGMVCGLGLAASTPAYAATVPTPEDVASAACQALFYVKDKRFQRVIRVSTGTPGHETPFGYYTLSNTLRGWYCSTLYPESCGTHSVGEFSYISDYGNM</sequence>
<dbReference type="SUPFAM" id="SSF141523">
    <property type="entry name" value="L,D-transpeptidase catalytic domain-like"/>
    <property type="match status" value="1"/>
</dbReference>
<protein>
    <recommendedName>
        <fullName evidence="9">Secreted protein</fullName>
    </recommendedName>
</protein>
<dbReference type="GO" id="GO:0008360">
    <property type="term" value="P:regulation of cell shape"/>
    <property type="evidence" value="ECO:0007669"/>
    <property type="project" value="UniProtKB-KW"/>
</dbReference>
<evidence type="ECO:0000256" key="5">
    <source>
        <dbReference type="ARBA" id="ARBA00023316"/>
    </source>
</evidence>
<evidence type="ECO:0000256" key="4">
    <source>
        <dbReference type="ARBA" id="ARBA00022984"/>
    </source>
</evidence>
<dbReference type="InterPro" id="IPR038063">
    <property type="entry name" value="Transpep_catalytic_dom"/>
</dbReference>
<feature type="chain" id="PRO_5004877330" description="Secreted protein" evidence="6">
    <location>
        <begin position="29"/>
        <end position="109"/>
    </location>
</feature>
<evidence type="ECO:0000313" key="8">
    <source>
        <dbReference type="Proteomes" id="UP000035763"/>
    </source>
</evidence>
<dbReference type="STRING" id="1193182.BN11_240007"/>
<dbReference type="GO" id="GO:0009252">
    <property type="term" value="P:peptidoglycan biosynthetic process"/>
    <property type="evidence" value="ECO:0007669"/>
    <property type="project" value="UniProtKB-UniPathway"/>
</dbReference>
<dbReference type="AlphaFoldDB" id="W6JWM5"/>
<comment type="caution">
    <text evidence="7">The sequence shown here is derived from an EMBL/GenBank/DDBJ whole genome shotgun (WGS) entry which is preliminary data.</text>
</comment>
<gene>
    <name evidence="7" type="ORF">BN11_240007</name>
</gene>
<dbReference type="CDD" id="cd16913">
    <property type="entry name" value="YkuD_like"/>
    <property type="match status" value="1"/>
</dbReference>
<evidence type="ECO:0000256" key="3">
    <source>
        <dbReference type="ARBA" id="ARBA00022960"/>
    </source>
</evidence>
<name>W6JWM5_9MICO</name>
<evidence type="ECO:0000256" key="6">
    <source>
        <dbReference type="SAM" id="SignalP"/>
    </source>
</evidence>
<dbReference type="GO" id="GO:0016740">
    <property type="term" value="F:transferase activity"/>
    <property type="evidence" value="ECO:0007669"/>
    <property type="project" value="UniProtKB-KW"/>
</dbReference>
<dbReference type="UniPathway" id="UPA00219"/>